<evidence type="ECO:0000313" key="3">
    <source>
        <dbReference type="Proteomes" id="UP000523955"/>
    </source>
</evidence>
<accession>A0A7X0RDV2</accession>
<dbReference type="AlphaFoldDB" id="A0A7X0RDV2"/>
<dbReference type="EMBL" id="JACKXE010000001">
    <property type="protein sequence ID" value="MBB6626484.1"/>
    <property type="molecule type" value="Genomic_DNA"/>
</dbReference>
<organism evidence="2 3">
    <name type="scientific">Nocardioides luti</name>
    <dbReference type="NCBI Taxonomy" id="2761101"/>
    <lineage>
        <taxon>Bacteria</taxon>
        <taxon>Bacillati</taxon>
        <taxon>Actinomycetota</taxon>
        <taxon>Actinomycetes</taxon>
        <taxon>Propionibacteriales</taxon>
        <taxon>Nocardioidaceae</taxon>
        <taxon>Nocardioides</taxon>
    </lineage>
</organism>
<dbReference type="Proteomes" id="UP000523955">
    <property type="component" value="Unassembled WGS sequence"/>
</dbReference>
<dbReference type="RefSeq" id="WP_185251753.1">
    <property type="nucleotide sequence ID" value="NZ_JACKXE010000001.1"/>
</dbReference>
<proteinExistence type="predicted"/>
<evidence type="ECO:0000256" key="1">
    <source>
        <dbReference type="SAM" id="MobiDB-lite"/>
    </source>
</evidence>
<feature type="region of interest" description="Disordered" evidence="1">
    <location>
        <begin position="372"/>
        <end position="414"/>
    </location>
</feature>
<sequence length="414" mass="46558">MLTEKQYQERIDRIHALREQVADQLSGSLVSNPALAEELNQQIDDLEAAAVTADDLAGAPPDRGLASLVGLGPEAAQSLGETLTTHGVTPYDETVSSERIVAVGDLYYLYQHEQIGVFKVVQKLKELFESGAVRLSSGPGAYRLYQFDRRDVLRYTRKDRHDAYRRVLGYGRGLGSAQSRPNTDFHLLFGHFVNQVTLFWRDKRISDVIRERAIDPSFGSIAVVRRAGLDLRNNLKFTSFGHLNVMRIEVMQVLEECFRILGSEDVKDLFGADNAWDVVDEVLIRYFDERLQSSPRQRMAVTGREVLRWLSGPHILETSRGEFEAMLMNIAEPAEEWLTSAQAMSLARRSGSDRVLPWETLGQSGIAAPVAERSPLTVPPTYVQPRRYPPPAYPRRSGRGTYRGSRAGTRRGPR</sequence>
<comment type="caution">
    <text evidence="2">The sequence shown here is derived from an EMBL/GenBank/DDBJ whole genome shotgun (WGS) entry which is preliminary data.</text>
</comment>
<name>A0A7X0RDV2_9ACTN</name>
<gene>
    <name evidence="2" type="ORF">H5V45_04020</name>
</gene>
<evidence type="ECO:0000313" key="2">
    <source>
        <dbReference type="EMBL" id="MBB6626484.1"/>
    </source>
</evidence>
<reference evidence="2 3" key="1">
    <citation type="submission" date="2020-08" db="EMBL/GenBank/DDBJ databases">
        <authorList>
            <person name="Seo M.-J."/>
        </authorList>
    </citation>
    <scope>NUCLEOTIDE SEQUENCE [LARGE SCALE GENOMIC DNA]</scope>
    <source>
        <strain evidence="2 3">KIGAM211</strain>
    </source>
</reference>
<protein>
    <submittedName>
        <fullName evidence="2">Uncharacterized protein</fullName>
    </submittedName>
</protein>
<keyword evidence="3" id="KW-1185">Reference proteome</keyword>